<name>A0A814DV26_9BILA</name>
<evidence type="ECO:0000313" key="2">
    <source>
        <dbReference type="Proteomes" id="UP000663882"/>
    </source>
</evidence>
<dbReference type="Proteomes" id="UP000663882">
    <property type="component" value="Unassembled WGS sequence"/>
</dbReference>
<comment type="caution">
    <text evidence="1">The sequence shown here is derived from an EMBL/GenBank/DDBJ whole genome shotgun (WGS) entry which is preliminary data.</text>
</comment>
<evidence type="ECO:0000313" key="1">
    <source>
        <dbReference type="EMBL" id="CAF0957650.1"/>
    </source>
</evidence>
<proteinExistence type="predicted"/>
<dbReference type="EMBL" id="CAJNOO010000487">
    <property type="protein sequence ID" value="CAF0957650.1"/>
    <property type="molecule type" value="Genomic_DNA"/>
</dbReference>
<dbReference type="AlphaFoldDB" id="A0A814DV26"/>
<dbReference type="OrthoDB" id="10055666at2759"/>
<protein>
    <submittedName>
        <fullName evidence="1">Uncharacterized protein</fullName>
    </submittedName>
</protein>
<reference evidence="1" key="1">
    <citation type="submission" date="2021-02" db="EMBL/GenBank/DDBJ databases">
        <authorList>
            <person name="Nowell W R."/>
        </authorList>
    </citation>
    <scope>NUCLEOTIDE SEQUENCE</scope>
</reference>
<organism evidence="1 2">
    <name type="scientific">Rotaria sordida</name>
    <dbReference type="NCBI Taxonomy" id="392033"/>
    <lineage>
        <taxon>Eukaryota</taxon>
        <taxon>Metazoa</taxon>
        <taxon>Spiralia</taxon>
        <taxon>Gnathifera</taxon>
        <taxon>Rotifera</taxon>
        <taxon>Eurotatoria</taxon>
        <taxon>Bdelloidea</taxon>
        <taxon>Philodinida</taxon>
        <taxon>Philodinidae</taxon>
        <taxon>Rotaria</taxon>
    </lineage>
</organism>
<gene>
    <name evidence="1" type="ORF">RFH988_LOCUS11973</name>
</gene>
<accession>A0A814DV26</accession>
<sequence>MISSPKLKIVFEQLKKLTKIVLFRLVQSNNVEEDKLGIYAAQEFSQWILTDPPSTLRSADLYFYYDHSLIGTGLITTTNLTHLRMIFYGTSDSISIYSLIPIFRMHGALRYLWVAIKTTELLDTDNSYINVPSLPPIDETSLPISSSLKSFDLQIVMARCDIRSIGLILRCMPNLHRFVFTLIVDFNISPFIMDLTNGKNWQEILTTYVPYLTKFDFYISFITSGMAIDLNEILNSFRCFLKLYYQWQIGINRWKVSPYHPFEHINLRTLNYNHLTVRREARIRTITISDTFDMRSTNTSNLHDHYFHSNHHEMRFFMTKKTTTPIIHSSNIPPFQNVKHLIFYLTFPKPAILLFLENTLTWLTRILMPFYKNDDDSQQCLDNLSSLIDLSTVDAVEFAPDKILTRLHAVIHVLLACPNVKKLAMSSSLLFLPIIFDNPTLSETFKQLNVLDLVADDLYFPLKYASKFVQRFPSLTIIEIEVYSIDDSVPIIDIFLASLAKLRFLKIHFKYDSLLDDPCSRNYVIDKRRQSYGLNKNDEYKVIVKIEDHQLYIWLS</sequence>